<dbReference type="SUPFAM" id="SSF48097">
    <property type="entry name" value="Regulator of G-protein signaling, RGS"/>
    <property type="match status" value="1"/>
</dbReference>
<dbReference type="EMBL" id="WJQU01000001">
    <property type="protein sequence ID" value="KAJ6645942.1"/>
    <property type="molecule type" value="Genomic_DNA"/>
</dbReference>
<name>A0A9Q0N9Q2_9DIPT</name>
<dbReference type="Proteomes" id="UP001151699">
    <property type="component" value="Chromosome A"/>
</dbReference>
<dbReference type="InterPro" id="IPR003114">
    <property type="entry name" value="Phox_assoc"/>
</dbReference>
<dbReference type="InterPro" id="IPR044926">
    <property type="entry name" value="RGS_subdomain_2"/>
</dbReference>
<dbReference type="OrthoDB" id="5957963at2759"/>
<keyword evidence="1" id="KW-0472">Membrane</keyword>
<protein>
    <submittedName>
        <fullName evidence="3">Sorting nexin-14</fullName>
    </submittedName>
</protein>
<comment type="caution">
    <text evidence="3">The sequence shown here is derived from an EMBL/GenBank/DDBJ whole genome shotgun (WGS) entry which is preliminary data.</text>
</comment>
<evidence type="ECO:0000313" key="3">
    <source>
        <dbReference type="EMBL" id="KAJ6645942.1"/>
    </source>
</evidence>
<gene>
    <name evidence="3" type="primary">Snx14</name>
    <name evidence="3" type="ORF">Bhyg_01151</name>
</gene>
<keyword evidence="1" id="KW-0812">Transmembrane</keyword>
<dbReference type="PROSITE" id="PS51207">
    <property type="entry name" value="PXA"/>
    <property type="match status" value="1"/>
</dbReference>
<feature type="transmembrane region" description="Helical" evidence="1">
    <location>
        <begin position="21"/>
        <end position="46"/>
    </location>
</feature>
<feature type="domain" description="PXA" evidence="2">
    <location>
        <begin position="110"/>
        <end position="282"/>
    </location>
</feature>
<dbReference type="AlphaFoldDB" id="A0A9Q0N9Q2"/>
<reference evidence="3" key="1">
    <citation type="submission" date="2022-07" db="EMBL/GenBank/DDBJ databases">
        <authorList>
            <person name="Trinca V."/>
            <person name="Uliana J.V.C."/>
            <person name="Torres T.T."/>
            <person name="Ward R.J."/>
            <person name="Monesi N."/>
        </authorList>
    </citation>
    <scope>NUCLEOTIDE SEQUENCE</scope>
    <source>
        <strain evidence="3">HSMRA1968</strain>
        <tissue evidence="3">Whole embryos</tissue>
    </source>
</reference>
<keyword evidence="4" id="KW-1185">Reference proteome</keyword>
<dbReference type="Gene3D" id="1.10.167.10">
    <property type="entry name" value="Regulator of G-protein Signalling 4, domain 2"/>
    <property type="match status" value="1"/>
</dbReference>
<dbReference type="GO" id="GO:0035091">
    <property type="term" value="F:phosphatidylinositol binding"/>
    <property type="evidence" value="ECO:0007669"/>
    <property type="project" value="TreeGrafter"/>
</dbReference>
<sequence length="703" mass="80177">MNKLDLRNLLKNIYKDRISAAVILVSSFVGFYISLILGIFLFLSYFCGCVITIALLNHQQFVLKSLGYLKERLGYRHTADTENPSDCEICGEKKCSRHLNVPSWKGIVVDRGLDEAVDSFYTRILTSFVESWFSLLTKDEDFVQALKQNLREATCRLIIKLKQINAPELLTNKLLPCIFSHYETIRKLLDDGVPLHKLSKTIVLNERAIHPAVLNRQTEINYLRSVSTFLIPRLCSNENFDSKVFFSLVRELLTCWVLLPLMDVISDPNLINLLIIVATNKTTNTVIKKPSDKVVFLDKFARKSDVPGDSDCSDESFLSDPKKLYSFMQFLKKDGDVDLLRFYLDVDVLNNDLLDIGSTDPAKLSVLFQQSEKLMKTYEIMMENERKQTRGTTLIEAHNDVKRMLQEKWKNAFHSTPEYFRLTYGSNELLENEEAKPTESQSVFRLGSKIKGAIRGGATSVEATEVPTVWDAFTDEPTLARDSSSNIYSSVTQKLRKERGQNLENFVINFMQSIEPNTDFGEDVILMNDSKTAAKKPQPPGRNFVFGDLFELKYSPKYLNQSVQVHSVRGPSQCLIYILVKILNTPAIVVNFVMALINISQKCIDSIINLLIDKLIKFGLYEPRLTVLINELENQLFGPKQADPSIAELLERQRQAKQRLEKVRKGLGNVTDILQSPALNKHLMYCLFDIIVLEIYPELASKE</sequence>
<dbReference type="InterPro" id="IPR036305">
    <property type="entry name" value="RGS_sf"/>
</dbReference>
<dbReference type="PANTHER" id="PTHR22775">
    <property type="entry name" value="SORTING NEXIN"/>
    <property type="match status" value="1"/>
</dbReference>
<organism evidence="3 4">
    <name type="scientific">Pseudolycoriella hygida</name>
    <dbReference type="NCBI Taxonomy" id="35572"/>
    <lineage>
        <taxon>Eukaryota</taxon>
        <taxon>Metazoa</taxon>
        <taxon>Ecdysozoa</taxon>
        <taxon>Arthropoda</taxon>
        <taxon>Hexapoda</taxon>
        <taxon>Insecta</taxon>
        <taxon>Pterygota</taxon>
        <taxon>Neoptera</taxon>
        <taxon>Endopterygota</taxon>
        <taxon>Diptera</taxon>
        <taxon>Nematocera</taxon>
        <taxon>Sciaroidea</taxon>
        <taxon>Sciaridae</taxon>
        <taxon>Pseudolycoriella</taxon>
    </lineage>
</organism>
<evidence type="ECO:0000256" key="1">
    <source>
        <dbReference type="SAM" id="Phobius"/>
    </source>
</evidence>
<dbReference type="PANTHER" id="PTHR22775:SF44">
    <property type="entry name" value="SORTING NEXIN-14"/>
    <property type="match status" value="1"/>
</dbReference>
<dbReference type="SMART" id="SM00313">
    <property type="entry name" value="PXA"/>
    <property type="match status" value="1"/>
</dbReference>
<accession>A0A9Q0N9Q2</accession>
<keyword evidence="1" id="KW-1133">Transmembrane helix</keyword>
<evidence type="ECO:0000259" key="2">
    <source>
        <dbReference type="PROSITE" id="PS51207"/>
    </source>
</evidence>
<dbReference type="Pfam" id="PF02194">
    <property type="entry name" value="PXA"/>
    <property type="match status" value="1"/>
</dbReference>
<proteinExistence type="predicted"/>
<evidence type="ECO:0000313" key="4">
    <source>
        <dbReference type="Proteomes" id="UP001151699"/>
    </source>
</evidence>